<dbReference type="PROSITE" id="PS50943">
    <property type="entry name" value="HTH_CROC1"/>
    <property type="match status" value="1"/>
</dbReference>
<feature type="compositionally biased region" description="Low complexity" evidence="4">
    <location>
        <begin position="82"/>
        <end position="92"/>
    </location>
</feature>
<dbReference type="InterPro" id="IPR010982">
    <property type="entry name" value="Lambda_DNA-bd_dom_sf"/>
</dbReference>
<keyword evidence="2" id="KW-0238">DNA-binding</keyword>
<dbReference type="InterPro" id="IPR036286">
    <property type="entry name" value="LexA/Signal_pep-like_sf"/>
</dbReference>
<evidence type="ECO:0000313" key="6">
    <source>
        <dbReference type="EMBL" id="KUG29077.1"/>
    </source>
</evidence>
<protein>
    <submittedName>
        <fullName evidence="6">Putative transcriptional regulator</fullName>
    </submittedName>
</protein>
<accession>A0A0W8G7E5</accession>
<dbReference type="AlphaFoldDB" id="A0A0W8G7E5"/>
<keyword evidence="3" id="KW-0804">Transcription</keyword>
<name>A0A0W8G7E5_9ZZZZ</name>
<feature type="domain" description="HTH cro/C1-type" evidence="5">
    <location>
        <begin position="20"/>
        <end position="63"/>
    </location>
</feature>
<keyword evidence="1" id="KW-0805">Transcription regulation</keyword>
<feature type="region of interest" description="Disordered" evidence="4">
    <location>
        <begin position="63"/>
        <end position="92"/>
    </location>
</feature>
<dbReference type="GO" id="GO:0003677">
    <property type="term" value="F:DNA binding"/>
    <property type="evidence" value="ECO:0007669"/>
    <property type="project" value="UniProtKB-KW"/>
</dbReference>
<dbReference type="InterPro" id="IPR015927">
    <property type="entry name" value="Peptidase_S24_S26A/B/C"/>
</dbReference>
<dbReference type="GO" id="GO:0045892">
    <property type="term" value="P:negative regulation of DNA-templated transcription"/>
    <property type="evidence" value="ECO:0007669"/>
    <property type="project" value="InterPro"/>
</dbReference>
<dbReference type="CDD" id="cd06529">
    <property type="entry name" value="S24_LexA-like"/>
    <property type="match status" value="1"/>
</dbReference>
<sequence length="231" mass="25141">MSHEFDAFFQRAQSACGIRSQSELANLLGLHRSAVTQAKNKGGVPTAWALTLSRLFGTDPQWLLTGQTRQPGQSGQARRPEGAGAESGAESEMVPEGFLLVPKVRARVSAGGGSLETDAGVAGYFAFQAEWLRRKGRPERMVLMDVVGVSMEPEIRHGDMVLIDQSQSGILAHAVYAFGVDDTVLVKRVEKRPGMVVLLSDNRDYAPIELRGQEVEGLRVIGRVVWVGREL</sequence>
<evidence type="ECO:0000256" key="3">
    <source>
        <dbReference type="ARBA" id="ARBA00023163"/>
    </source>
</evidence>
<evidence type="ECO:0000256" key="4">
    <source>
        <dbReference type="SAM" id="MobiDB-lite"/>
    </source>
</evidence>
<evidence type="ECO:0000256" key="2">
    <source>
        <dbReference type="ARBA" id="ARBA00023125"/>
    </source>
</evidence>
<gene>
    <name evidence="6" type="ORF">ASZ90_001042</name>
</gene>
<dbReference type="InterPro" id="IPR010744">
    <property type="entry name" value="Phage_CI_N"/>
</dbReference>
<evidence type="ECO:0000256" key="1">
    <source>
        <dbReference type="ARBA" id="ARBA00023015"/>
    </source>
</evidence>
<dbReference type="SUPFAM" id="SSF51306">
    <property type="entry name" value="LexA/Signal peptidase"/>
    <property type="match status" value="1"/>
</dbReference>
<dbReference type="PANTHER" id="PTHR40661:SF3">
    <property type="entry name" value="FELS-1 PROPHAGE TRANSCRIPTIONAL REGULATOR"/>
    <property type="match status" value="1"/>
</dbReference>
<proteinExistence type="predicted"/>
<dbReference type="PANTHER" id="PTHR40661">
    <property type="match status" value="1"/>
</dbReference>
<comment type="caution">
    <text evidence="6">The sequence shown here is derived from an EMBL/GenBank/DDBJ whole genome shotgun (WGS) entry which is preliminary data.</text>
</comment>
<dbReference type="Pfam" id="PF07022">
    <property type="entry name" value="Phage_CI_repr"/>
    <property type="match status" value="1"/>
</dbReference>
<dbReference type="CDD" id="cd00093">
    <property type="entry name" value="HTH_XRE"/>
    <property type="match status" value="1"/>
</dbReference>
<dbReference type="EMBL" id="LNQE01000134">
    <property type="protein sequence ID" value="KUG29077.1"/>
    <property type="molecule type" value="Genomic_DNA"/>
</dbReference>
<dbReference type="Gene3D" id="2.10.109.10">
    <property type="entry name" value="Umud Fragment, subunit A"/>
    <property type="match status" value="1"/>
</dbReference>
<reference evidence="6" key="1">
    <citation type="journal article" date="2015" name="Proc. Natl. Acad. Sci. U.S.A.">
        <title>Networks of energetic and metabolic interactions define dynamics in microbial communities.</title>
        <authorList>
            <person name="Embree M."/>
            <person name="Liu J.K."/>
            <person name="Al-Bassam M.M."/>
            <person name="Zengler K."/>
        </authorList>
    </citation>
    <scope>NUCLEOTIDE SEQUENCE</scope>
</reference>
<dbReference type="SUPFAM" id="SSF47413">
    <property type="entry name" value="lambda repressor-like DNA-binding domains"/>
    <property type="match status" value="1"/>
</dbReference>
<organism evidence="6">
    <name type="scientific">hydrocarbon metagenome</name>
    <dbReference type="NCBI Taxonomy" id="938273"/>
    <lineage>
        <taxon>unclassified sequences</taxon>
        <taxon>metagenomes</taxon>
        <taxon>ecological metagenomes</taxon>
    </lineage>
</organism>
<dbReference type="Pfam" id="PF00717">
    <property type="entry name" value="Peptidase_S24"/>
    <property type="match status" value="1"/>
</dbReference>
<dbReference type="Gene3D" id="1.10.260.40">
    <property type="entry name" value="lambda repressor-like DNA-binding domains"/>
    <property type="match status" value="1"/>
</dbReference>
<feature type="compositionally biased region" description="Polar residues" evidence="4">
    <location>
        <begin position="64"/>
        <end position="76"/>
    </location>
</feature>
<evidence type="ECO:0000259" key="5">
    <source>
        <dbReference type="PROSITE" id="PS50943"/>
    </source>
</evidence>
<dbReference type="InterPro" id="IPR039418">
    <property type="entry name" value="LexA-like"/>
</dbReference>
<dbReference type="InterPro" id="IPR001387">
    <property type="entry name" value="Cro/C1-type_HTH"/>
</dbReference>